<dbReference type="InterPro" id="IPR051717">
    <property type="entry name" value="MFS_MFSD6"/>
</dbReference>
<evidence type="ECO:0000256" key="5">
    <source>
        <dbReference type="SAM" id="MobiDB-lite"/>
    </source>
</evidence>
<dbReference type="PANTHER" id="PTHR16172">
    <property type="entry name" value="MAJOR FACILITATOR SUPERFAMILY DOMAIN-CONTAINING PROTEIN 6-LIKE"/>
    <property type="match status" value="1"/>
</dbReference>
<evidence type="ECO:0000313" key="7">
    <source>
        <dbReference type="EMBL" id="KAF0298837.1"/>
    </source>
</evidence>
<keyword evidence="8" id="KW-1185">Reference proteome</keyword>
<dbReference type="AlphaFoldDB" id="A0A6A4VRJ8"/>
<dbReference type="GO" id="GO:0016020">
    <property type="term" value="C:membrane"/>
    <property type="evidence" value="ECO:0007669"/>
    <property type="project" value="UniProtKB-SubCell"/>
</dbReference>
<sequence length="195" mass="20863">MPEPIQILLSAFICTSRIQRLCGRRGDSTDVSTERLGADFGRQRLWGTVGLSTMSTVSGYLIELTSSGGTTNYSVGFYVCGAFMSLDVLLSVFFFKLPVPAAALGDCLTAPEDCHRSAVFSVASAGAGTDPAERHRYSRPSAFARDPAGTAGRHPHGRPRTTAGASTGLAERRRHGRPSGRLPLIPDLLRRISPI</sequence>
<keyword evidence="2" id="KW-0812">Transmembrane</keyword>
<keyword evidence="4" id="KW-0472">Membrane</keyword>
<feature type="region of interest" description="Disordered" evidence="5">
    <location>
        <begin position="128"/>
        <end position="183"/>
    </location>
</feature>
<dbReference type="InterPro" id="IPR024989">
    <property type="entry name" value="MFS_assoc_dom"/>
</dbReference>
<gene>
    <name evidence="7" type="ORF">FJT64_003837</name>
</gene>
<feature type="domain" description="Major facilitator superfamily associated" evidence="6">
    <location>
        <begin position="38"/>
        <end position="94"/>
    </location>
</feature>
<evidence type="ECO:0000259" key="6">
    <source>
        <dbReference type="Pfam" id="PF12832"/>
    </source>
</evidence>
<organism evidence="7 8">
    <name type="scientific">Amphibalanus amphitrite</name>
    <name type="common">Striped barnacle</name>
    <name type="synonym">Balanus amphitrite</name>
    <dbReference type="NCBI Taxonomy" id="1232801"/>
    <lineage>
        <taxon>Eukaryota</taxon>
        <taxon>Metazoa</taxon>
        <taxon>Ecdysozoa</taxon>
        <taxon>Arthropoda</taxon>
        <taxon>Crustacea</taxon>
        <taxon>Multicrustacea</taxon>
        <taxon>Cirripedia</taxon>
        <taxon>Thoracica</taxon>
        <taxon>Thoracicalcarea</taxon>
        <taxon>Balanomorpha</taxon>
        <taxon>Balanoidea</taxon>
        <taxon>Balanidae</taxon>
        <taxon>Amphibalaninae</taxon>
        <taxon>Amphibalanus</taxon>
    </lineage>
</organism>
<evidence type="ECO:0000256" key="4">
    <source>
        <dbReference type="ARBA" id="ARBA00023136"/>
    </source>
</evidence>
<comment type="caution">
    <text evidence="7">The sequence shown here is derived from an EMBL/GenBank/DDBJ whole genome shotgun (WGS) entry which is preliminary data.</text>
</comment>
<keyword evidence="3" id="KW-1133">Transmembrane helix</keyword>
<accession>A0A6A4VRJ8</accession>
<dbReference type="Pfam" id="PF12832">
    <property type="entry name" value="MFS_1_like"/>
    <property type="match status" value="1"/>
</dbReference>
<evidence type="ECO:0000256" key="2">
    <source>
        <dbReference type="ARBA" id="ARBA00022692"/>
    </source>
</evidence>
<evidence type="ECO:0000256" key="1">
    <source>
        <dbReference type="ARBA" id="ARBA00004141"/>
    </source>
</evidence>
<proteinExistence type="predicted"/>
<reference evidence="7 8" key="1">
    <citation type="submission" date="2019-07" db="EMBL/GenBank/DDBJ databases">
        <title>Draft genome assembly of a fouling barnacle, Amphibalanus amphitrite (Darwin, 1854): The first reference genome for Thecostraca.</title>
        <authorList>
            <person name="Kim W."/>
        </authorList>
    </citation>
    <scope>NUCLEOTIDE SEQUENCE [LARGE SCALE GENOMIC DNA]</scope>
    <source>
        <strain evidence="7">SNU_AA5</strain>
        <tissue evidence="7">Soma without cirri and trophi</tissue>
    </source>
</reference>
<name>A0A6A4VRJ8_AMPAM</name>
<evidence type="ECO:0000313" key="8">
    <source>
        <dbReference type="Proteomes" id="UP000440578"/>
    </source>
</evidence>
<protein>
    <recommendedName>
        <fullName evidence="6">Major facilitator superfamily associated domain-containing protein</fullName>
    </recommendedName>
</protein>
<dbReference type="PANTHER" id="PTHR16172:SF41">
    <property type="entry name" value="MAJOR FACILITATOR SUPERFAMILY DOMAIN-CONTAINING PROTEIN 6-LIKE"/>
    <property type="match status" value="1"/>
</dbReference>
<comment type="subcellular location">
    <subcellularLocation>
        <location evidence="1">Membrane</location>
        <topology evidence="1">Multi-pass membrane protein</topology>
    </subcellularLocation>
</comment>
<dbReference type="EMBL" id="VIIS01001408">
    <property type="protein sequence ID" value="KAF0298837.1"/>
    <property type="molecule type" value="Genomic_DNA"/>
</dbReference>
<evidence type="ECO:0000256" key="3">
    <source>
        <dbReference type="ARBA" id="ARBA00022989"/>
    </source>
</evidence>
<dbReference type="Proteomes" id="UP000440578">
    <property type="component" value="Unassembled WGS sequence"/>
</dbReference>